<feature type="region of interest" description="Disordered" evidence="3">
    <location>
        <begin position="412"/>
        <end position="448"/>
    </location>
</feature>
<organism evidence="6 7">
    <name type="scientific">Sphingomonas prati</name>
    <dbReference type="NCBI Taxonomy" id="1843237"/>
    <lineage>
        <taxon>Bacteria</taxon>
        <taxon>Pseudomonadati</taxon>
        <taxon>Pseudomonadota</taxon>
        <taxon>Alphaproteobacteria</taxon>
        <taxon>Sphingomonadales</taxon>
        <taxon>Sphingomonadaceae</taxon>
        <taxon>Sphingomonas</taxon>
    </lineage>
</organism>
<gene>
    <name evidence="6" type="ORF">FHS99_003414</name>
</gene>
<evidence type="ECO:0000259" key="5">
    <source>
        <dbReference type="Pfam" id="PF18790"/>
    </source>
</evidence>
<feature type="region of interest" description="Disordered" evidence="3">
    <location>
        <begin position="284"/>
        <end position="358"/>
    </location>
</feature>
<dbReference type="Proteomes" id="UP000546701">
    <property type="component" value="Unassembled WGS sequence"/>
</dbReference>
<dbReference type="RefSeq" id="WP_157174857.1">
    <property type="nucleotide sequence ID" value="NZ_BMJP01000009.1"/>
</dbReference>
<dbReference type="EMBL" id="JACIJR010000011">
    <property type="protein sequence ID" value="MBB5730907.1"/>
    <property type="molecule type" value="Genomic_DNA"/>
</dbReference>
<feature type="domain" description="Zeta toxin" evidence="4">
    <location>
        <begin position="28"/>
        <end position="213"/>
    </location>
</feature>
<dbReference type="Gene3D" id="3.40.50.300">
    <property type="entry name" value="P-loop containing nucleotide triphosphate hydrolases"/>
    <property type="match status" value="1"/>
</dbReference>
<dbReference type="Pfam" id="PF06414">
    <property type="entry name" value="Zeta_toxin"/>
    <property type="match status" value="1"/>
</dbReference>
<dbReference type="Pfam" id="PF18790">
    <property type="entry name" value="KfrB"/>
    <property type="match status" value="1"/>
</dbReference>
<dbReference type="GO" id="GO:0005524">
    <property type="term" value="F:ATP binding"/>
    <property type="evidence" value="ECO:0007669"/>
    <property type="project" value="UniProtKB-KW"/>
</dbReference>
<evidence type="ECO:0000256" key="3">
    <source>
        <dbReference type="SAM" id="MobiDB-lite"/>
    </source>
</evidence>
<feature type="compositionally biased region" description="Basic and acidic residues" evidence="3">
    <location>
        <begin position="300"/>
        <end position="332"/>
    </location>
</feature>
<evidence type="ECO:0000313" key="6">
    <source>
        <dbReference type="EMBL" id="MBB5730907.1"/>
    </source>
</evidence>
<evidence type="ECO:0000259" key="4">
    <source>
        <dbReference type="Pfam" id="PF06414"/>
    </source>
</evidence>
<accession>A0A7W9F2Y0</accession>
<protein>
    <submittedName>
        <fullName evidence="6">Putative ABC-type ATPase</fullName>
    </submittedName>
</protein>
<evidence type="ECO:0000256" key="1">
    <source>
        <dbReference type="ARBA" id="ARBA00022741"/>
    </source>
</evidence>
<feature type="domain" description="KfrB" evidence="5">
    <location>
        <begin position="360"/>
        <end position="410"/>
    </location>
</feature>
<proteinExistence type="predicted"/>
<sequence>MTDDQKPLDDDKRERLAKRLTDLQLNETPRVDKPLAVFTAGQPGSGKSGIVQTMRVKFGDARAVEINPDDVRPAIPYMAERIQRGELKTPDAANMDAGIISHRMMQLAGQAQRNIIYDGTLSNSFYAGQNIDELKNMGYRVEVHSMATSPELSHARTYSRREKEIMDSDTRFGRGVDDSYHDQSLKGLLRSLDELQAGNKPHALVAYDQNNKVIGVINRENDQWVPDKRISDILREVHNNPTKEALQGAAQQWDLAANLMRERGADPAEQQKVDRFRDIAFDRLSPQPTIDPANQAKAQPDADRPDKGERLVIGDGSRVHEKRVDGAWRETDAEPQGNSPKGVYRLDTARDADPKSKDEYRGAVLHVDKSNVYQLGSDSQVVRHDRDRFKDTPAIGDNARIGYNSGQAVILARSAEPSADRAGPTPAVSSPTRPTPTTPTRAAPDRER</sequence>
<evidence type="ECO:0000313" key="7">
    <source>
        <dbReference type="Proteomes" id="UP000546701"/>
    </source>
</evidence>
<dbReference type="GO" id="GO:0016301">
    <property type="term" value="F:kinase activity"/>
    <property type="evidence" value="ECO:0007669"/>
    <property type="project" value="InterPro"/>
</dbReference>
<dbReference type="InterPro" id="IPR040782">
    <property type="entry name" value="KfrB"/>
</dbReference>
<reference evidence="6 7" key="1">
    <citation type="submission" date="2020-08" db="EMBL/GenBank/DDBJ databases">
        <title>Genomic Encyclopedia of Type Strains, Phase IV (KMG-IV): sequencing the most valuable type-strain genomes for metagenomic binning, comparative biology and taxonomic classification.</title>
        <authorList>
            <person name="Goeker M."/>
        </authorList>
    </citation>
    <scope>NUCLEOTIDE SEQUENCE [LARGE SCALE GENOMIC DNA]</scope>
    <source>
        <strain evidence="6 7">DSM 103336</strain>
    </source>
</reference>
<name>A0A7W9F2Y0_9SPHN</name>
<dbReference type="OrthoDB" id="9792687at2"/>
<dbReference type="InterPro" id="IPR010488">
    <property type="entry name" value="Zeta_toxin_domain"/>
</dbReference>
<dbReference type="AlphaFoldDB" id="A0A7W9F2Y0"/>
<keyword evidence="1" id="KW-0547">Nucleotide-binding</keyword>
<keyword evidence="2" id="KW-0067">ATP-binding</keyword>
<keyword evidence="7" id="KW-1185">Reference proteome</keyword>
<dbReference type="InterPro" id="IPR027417">
    <property type="entry name" value="P-loop_NTPase"/>
</dbReference>
<dbReference type="SUPFAM" id="SSF52540">
    <property type="entry name" value="P-loop containing nucleoside triphosphate hydrolases"/>
    <property type="match status" value="1"/>
</dbReference>
<evidence type="ECO:0000256" key="2">
    <source>
        <dbReference type="ARBA" id="ARBA00022840"/>
    </source>
</evidence>
<comment type="caution">
    <text evidence="6">The sequence shown here is derived from an EMBL/GenBank/DDBJ whole genome shotgun (WGS) entry which is preliminary data.</text>
</comment>
<feature type="compositionally biased region" description="Basic and acidic residues" evidence="3">
    <location>
        <begin position="347"/>
        <end position="358"/>
    </location>
</feature>